<keyword evidence="1" id="KW-0732">Signal</keyword>
<evidence type="ECO:0000313" key="3">
    <source>
        <dbReference type="Proteomes" id="UP000824219"/>
    </source>
</evidence>
<dbReference type="GO" id="GO:0005615">
    <property type="term" value="C:extracellular space"/>
    <property type="evidence" value="ECO:0007669"/>
    <property type="project" value="TreeGrafter"/>
</dbReference>
<accession>A0A9D3NFX0</accession>
<dbReference type="InterPro" id="IPR005515">
    <property type="entry name" value="VOMI"/>
</dbReference>
<dbReference type="PANTHER" id="PTHR18841">
    <property type="entry name" value="VITELLINE MEMBRANE OUTER LAYER PROTEIN I-RELATED"/>
    <property type="match status" value="1"/>
</dbReference>
<name>A0A9D3NFX0_9TELE</name>
<reference evidence="2 3" key="1">
    <citation type="submission" date="2021-06" db="EMBL/GenBank/DDBJ databases">
        <title>Chromosome-level genome assembly of the red-tail catfish (Hemibagrus wyckioides).</title>
        <authorList>
            <person name="Shao F."/>
        </authorList>
    </citation>
    <scope>NUCLEOTIDE SEQUENCE [LARGE SCALE GENOMIC DNA]</scope>
    <source>
        <strain evidence="2">EC202008001</strain>
        <tissue evidence="2">Blood</tissue>
    </source>
</reference>
<dbReference type="EMBL" id="JAHKSW010000018">
    <property type="protein sequence ID" value="KAG7320879.1"/>
    <property type="molecule type" value="Genomic_DNA"/>
</dbReference>
<evidence type="ECO:0000256" key="1">
    <source>
        <dbReference type="SAM" id="SignalP"/>
    </source>
</evidence>
<dbReference type="Pfam" id="PF03762">
    <property type="entry name" value="VOMI"/>
    <property type="match status" value="1"/>
</dbReference>
<protein>
    <recommendedName>
        <fullName evidence="4">Vitelline membrane outer layer protein 1-like</fullName>
    </recommendedName>
</protein>
<keyword evidence="3" id="KW-1185">Reference proteome</keyword>
<organism evidence="2 3">
    <name type="scientific">Hemibagrus wyckioides</name>
    <dbReference type="NCBI Taxonomy" id="337641"/>
    <lineage>
        <taxon>Eukaryota</taxon>
        <taxon>Metazoa</taxon>
        <taxon>Chordata</taxon>
        <taxon>Craniata</taxon>
        <taxon>Vertebrata</taxon>
        <taxon>Euteleostomi</taxon>
        <taxon>Actinopterygii</taxon>
        <taxon>Neopterygii</taxon>
        <taxon>Teleostei</taxon>
        <taxon>Ostariophysi</taxon>
        <taxon>Siluriformes</taxon>
        <taxon>Bagridae</taxon>
        <taxon>Hemibagrus</taxon>
    </lineage>
</organism>
<evidence type="ECO:0008006" key="4">
    <source>
        <dbReference type="Google" id="ProtNLM"/>
    </source>
</evidence>
<comment type="caution">
    <text evidence="2">The sequence shown here is derived from an EMBL/GenBank/DDBJ whole genome shotgun (WGS) entry which is preliminary data.</text>
</comment>
<dbReference type="InterPro" id="IPR036706">
    <property type="entry name" value="VOMI_sf"/>
</dbReference>
<dbReference type="SUPFAM" id="SSF51092">
    <property type="entry name" value="Vitelline membrane outer protein-I (VMO-I)"/>
    <property type="match status" value="1"/>
</dbReference>
<sequence length="205" mass="22267">MYFLLVLPLLMLSYGECASVNDTQSRLIGPFPSSISVYNGQIWGTWGITERCPTGTYATGFSLRVESYQGIWSDDTALNAIALHCSRPIGSSGIVGGYTTIRSAVGSWGSWSQPFWCPRGVLKAFQLRVESYQGLTRDDTAANNIRFQCSTGYVLEGNGMSWGSWGSWSSLCGGTGICGIQTKVESPRGPGDDTSLNDVRFDCCY</sequence>
<dbReference type="AlphaFoldDB" id="A0A9D3NFX0"/>
<dbReference type="Gene3D" id="2.100.10.20">
    <property type="entry name" value="Vitelline membrane outer layer protein I (VOMI)"/>
    <property type="match status" value="1"/>
</dbReference>
<dbReference type="Proteomes" id="UP000824219">
    <property type="component" value="Linkage Group LG18"/>
</dbReference>
<proteinExistence type="predicted"/>
<feature type="chain" id="PRO_5038636244" description="Vitelline membrane outer layer protein 1-like" evidence="1">
    <location>
        <begin position="18"/>
        <end position="205"/>
    </location>
</feature>
<feature type="signal peptide" evidence="1">
    <location>
        <begin position="1"/>
        <end position="17"/>
    </location>
</feature>
<gene>
    <name evidence="2" type="ORF">KOW79_015294</name>
</gene>
<dbReference type="PANTHER" id="PTHR18841:SF0">
    <property type="entry name" value="VITELLINE MEMBRANE OUTER LAYER 1 HOMOLOG A-RELATED"/>
    <property type="match status" value="1"/>
</dbReference>
<dbReference type="OrthoDB" id="6344411at2759"/>
<evidence type="ECO:0000313" key="2">
    <source>
        <dbReference type="EMBL" id="KAG7320879.1"/>
    </source>
</evidence>